<evidence type="ECO:0000313" key="2">
    <source>
        <dbReference type="Proteomes" id="UP000276133"/>
    </source>
</evidence>
<gene>
    <name evidence="1" type="ORF">BpHYR1_032091</name>
</gene>
<reference evidence="1 2" key="1">
    <citation type="journal article" date="2018" name="Sci. Rep.">
        <title>Genomic signatures of local adaptation to the degree of environmental predictability in rotifers.</title>
        <authorList>
            <person name="Franch-Gras L."/>
            <person name="Hahn C."/>
            <person name="Garcia-Roger E.M."/>
            <person name="Carmona M.J."/>
            <person name="Serra M."/>
            <person name="Gomez A."/>
        </authorList>
    </citation>
    <scope>NUCLEOTIDE SEQUENCE [LARGE SCALE GENOMIC DNA]</scope>
    <source>
        <strain evidence="1">HYR1</strain>
    </source>
</reference>
<dbReference type="EMBL" id="REGN01000492">
    <property type="protein sequence ID" value="RNA41522.1"/>
    <property type="molecule type" value="Genomic_DNA"/>
</dbReference>
<organism evidence="1 2">
    <name type="scientific">Brachionus plicatilis</name>
    <name type="common">Marine rotifer</name>
    <name type="synonym">Brachionus muelleri</name>
    <dbReference type="NCBI Taxonomy" id="10195"/>
    <lineage>
        <taxon>Eukaryota</taxon>
        <taxon>Metazoa</taxon>
        <taxon>Spiralia</taxon>
        <taxon>Gnathifera</taxon>
        <taxon>Rotifera</taxon>
        <taxon>Eurotatoria</taxon>
        <taxon>Monogononta</taxon>
        <taxon>Pseudotrocha</taxon>
        <taxon>Ploima</taxon>
        <taxon>Brachionidae</taxon>
        <taxon>Brachionus</taxon>
    </lineage>
</organism>
<keyword evidence="2" id="KW-1185">Reference proteome</keyword>
<accession>A0A3M7T0K0</accession>
<dbReference type="Proteomes" id="UP000276133">
    <property type="component" value="Unassembled WGS sequence"/>
</dbReference>
<proteinExistence type="predicted"/>
<sequence>MNFCFYKNDTTLLCFINLFKPLLMEYCIFDIKNHCGCEKLLKKYLIMKKTYRTVRNASLPLDIYYKPHIQFK</sequence>
<protein>
    <submittedName>
        <fullName evidence="1">Uncharacterized protein</fullName>
    </submittedName>
</protein>
<comment type="caution">
    <text evidence="1">The sequence shown here is derived from an EMBL/GenBank/DDBJ whole genome shotgun (WGS) entry which is preliminary data.</text>
</comment>
<evidence type="ECO:0000313" key="1">
    <source>
        <dbReference type="EMBL" id="RNA41522.1"/>
    </source>
</evidence>
<name>A0A3M7T0K0_BRAPC</name>
<dbReference type="AlphaFoldDB" id="A0A3M7T0K0"/>